<dbReference type="AlphaFoldDB" id="A0A5C7GXJ0"/>
<organism evidence="2 3">
    <name type="scientific">Acer yangbiense</name>
    <dbReference type="NCBI Taxonomy" id="1000413"/>
    <lineage>
        <taxon>Eukaryota</taxon>
        <taxon>Viridiplantae</taxon>
        <taxon>Streptophyta</taxon>
        <taxon>Embryophyta</taxon>
        <taxon>Tracheophyta</taxon>
        <taxon>Spermatophyta</taxon>
        <taxon>Magnoliopsida</taxon>
        <taxon>eudicotyledons</taxon>
        <taxon>Gunneridae</taxon>
        <taxon>Pentapetalae</taxon>
        <taxon>rosids</taxon>
        <taxon>malvids</taxon>
        <taxon>Sapindales</taxon>
        <taxon>Sapindaceae</taxon>
        <taxon>Hippocastanoideae</taxon>
        <taxon>Acereae</taxon>
        <taxon>Acer</taxon>
    </lineage>
</organism>
<feature type="signal peptide" evidence="1">
    <location>
        <begin position="1"/>
        <end position="17"/>
    </location>
</feature>
<comment type="caution">
    <text evidence="2">The sequence shown here is derived from an EMBL/GenBank/DDBJ whole genome shotgun (WGS) entry which is preliminary data.</text>
</comment>
<feature type="chain" id="PRO_5022850836" evidence="1">
    <location>
        <begin position="18"/>
        <end position="112"/>
    </location>
</feature>
<keyword evidence="1" id="KW-0732">Signal</keyword>
<protein>
    <submittedName>
        <fullName evidence="2">Uncharacterized protein</fullName>
    </submittedName>
</protein>
<reference evidence="3" key="1">
    <citation type="journal article" date="2019" name="Gigascience">
        <title>De novo genome assembly of the endangered Acer yangbiense, a plant species with extremely small populations endemic to Yunnan Province, China.</title>
        <authorList>
            <person name="Yang J."/>
            <person name="Wariss H.M."/>
            <person name="Tao L."/>
            <person name="Zhang R."/>
            <person name="Yun Q."/>
            <person name="Hollingsworth P."/>
            <person name="Dao Z."/>
            <person name="Luo G."/>
            <person name="Guo H."/>
            <person name="Ma Y."/>
            <person name="Sun W."/>
        </authorList>
    </citation>
    <scope>NUCLEOTIDE SEQUENCE [LARGE SCALE GENOMIC DNA]</scope>
    <source>
        <strain evidence="3">cv. Malutang</strain>
    </source>
</reference>
<dbReference type="EMBL" id="VAHF01000012">
    <property type="protein sequence ID" value="TXG49239.1"/>
    <property type="molecule type" value="Genomic_DNA"/>
</dbReference>
<sequence>MLLAVATLAVVSHLSLLSPSPRTSVAASVSPSADRPANPSNLALVWASSFSAAFLKKNRVAARGAINANEVDTNALVDSKAVLQLGSPNLQLPNYMIPLMIQIIFGTKEVST</sequence>
<name>A0A5C7GXJ0_9ROSI</name>
<dbReference type="Proteomes" id="UP000323000">
    <property type="component" value="Chromosome 12"/>
</dbReference>
<dbReference type="OrthoDB" id="77878at2759"/>
<evidence type="ECO:0000313" key="2">
    <source>
        <dbReference type="EMBL" id="TXG49239.1"/>
    </source>
</evidence>
<accession>A0A5C7GXJ0</accession>
<keyword evidence="3" id="KW-1185">Reference proteome</keyword>
<evidence type="ECO:0000256" key="1">
    <source>
        <dbReference type="SAM" id="SignalP"/>
    </source>
</evidence>
<gene>
    <name evidence="2" type="ORF">EZV62_025114</name>
</gene>
<proteinExistence type="predicted"/>
<evidence type="ECO:0000313" key="3">
    <source>
        <dbReference type="Proteomes" id="UP000323000"/>
    </source>
</evidence>